<dbReference type="GO" id="GO:0008061">
    <property type="term" value="F:chitin binding"/>
    <property type="evidence" value="ECO:0007669"/>
    <property type="project" value="UniProtKB-KW"/>
</dbReference>
<evidence type="ECO:0000256" key="2">
    <source>
        <dbReference type="ARBA" id="ARBA00023026"/>
    </source>
</evidence>
<dbReference type="PANTHER" id="PTHR34997:SF1">
    <property type="entry name" value="PEPTIDOGLYCAN-BINDING LYSIN DOMAIN"/>
    <property type="match status" value="1"/>
</dbReference>
<dbReference type="Proteomes" id="UP000001294">
    <property type="component" value="Unassembled WGS sequence"/>
</dbReference>
<proteinExistence type="predicted"/>
<keyword evidence="2" id="KW-0843">Virulence</keyword>
<dbReference type="InterPro" id="IPR018392">
    <property type="entry name" value="LysM"/>
</dbReference>
<dbReference type="InterPro" id="IPR052210">
    <property type="entry name" value="LysM1-like"/>
</dbReference>
<dbReference type="EMBL" id="DS995900">
    <property type="protein sequence ID" value="EEA25070.1"/>
    <property type="molecule type" value="Genomic_DNA"/>
</dbReference>
<accession>B6Q998</accession>
<evidence type="ECO:0000256" key="1">
    <source>
        <dbReference type="ARBA" id="ARBA00022669"/>
    </source>
</evidence>
<dbReference type="InterPro" id="IPR036779">
    <property type="entry name" value="LysM_dom_sf"/>
</dbReference>
<evidence type="ECO:0000259" key="3">
    <source>
        <dbReference type="PROSITE" id="PS51782"/>
    </source>
</evidence>
<name>B6Q998_TALMQ</name>
<dbReference type="PROSITE" id="PS51782">
    <property type="entry name" value="LYSM"/>
    <property type="match status" value="1"/>
</dbReference>
<reference evidence="5" key="1">
    <citation type="journal article" date="2015" name="Genome Announc.">
        <title>Genome sequence of the AIDS-associated pathogen Penicillium marneffei (ATCC18224) and its near taxonomic relative Talaromyces stipitatus (ATCC10500).</title>
        <authorList>
            <person name="Nierman W.C."/>
            <person name="Fedorova-Abrams N.D."/>
            <person name="Andrianopoulos A."/>
        </authorList>
    </citation>
    <scope>NUCLEOTIDE SEQUENCE [LARGE SCALE GENOMIC DNA]</scope>
    <source>
        <strain evidence="5">ATCC 18224 / CBS 334.59 / QM 7333</strain>
    </source>
</reference>
<dbReference type="HOGENOM" id="CLU_756880_0_0_1"/>
<dbReference type="PANTHER" id="PTHR34997">
    <property type="entry name" value="AM15"/>
    <property type="match status" value="1"/>
</dbReference>
<evidence type="ECO:0000313" key="4">
    <source>
        <dbReference type="EMBL" id="EEA25070.1"/>
    </source>
</evidence>
<sequence>MAGTATFLATNTVIESAEIVIKNCSQFLYPEVPGDVQEEPLSASLTASSITYAFILFPASSVVNYTQACGLALSTNVTACGAVVAAFNPNETYNQTTLETFCTLDCNAALVKWTQDVSSSCDGVTYVDDTGAILPLSAIPSLVSYNFNQTCLSAMTAFSKRCITRLFLSMEMDRLCGLRASSKAIRLSAHIPGIPCRQPQLLPPRDIYKSVAAANKITIVQFTPAPVPTDVATNTSQNCGEYYLVVARDDYNHIIMKFGIALTDFLVLNPEVNENCTNFYAEESYCIAPVGSIDSYPNAPRYTGSYVVTYTITAYADLPDTTYTPIFSLDTLPLAPNTLTNYYIYADGSDLQYNLTGVSDYLAASVFWQFNLTTNLLTWNPSVTNVIADNSLPSNDTIITITFAEAVSGDYCYEFATKNNITPDNLYDWNAVLGVNGANCGTALQANI</sequence>
<dbReference type="AlphaFoldDB" id="B6Q998"/>
<feature type="domain" description="LysM" evidence="3">
    <location>
        <begin position="241"/>
        <end position="287"/>
    </location>
</feature>
<organism evidence="4 5">
    <name type="scientific">Talaromyces marneffei (strain ATCC 18224 / CBS 334.59 / QM 7333)</name>
    <name type="common">Penicillium marneffei</name>
    <dbReference type="NCBI Taxonomy" id="441960"/>
    <lineage>
        <taxon>Eukaryota</taxon>
        <taxon>Fungi</taxon>
        <taxon>Dikarya</taxon>
        <taxon>Ascomycota</taxon>
        <taxon>Pezizomycotina</taxon>
        <taxon>Eurotiomycetes</taxon>
        <taxon>Eurotiomycetidae</taxon>
        <taxon>Eurotiales</taxon>
        <taxon>Trichocomaceae</taxon>
        <taxon>Talaromyces</taxon>
        <taxon>Talaromyces sect. Talaromyces</taxon>
    </lineage>
</organism>
<keyword evidence="1" id="KW-0147">Chitin-binding</keyword>
<dbReference type="Gene3D" id="3.10.350.10">
    <property type="entry name" value="LysM domain"/>
    <property type="match status" value="2"/>
</dbReference>
<gene>
    <name evidence="4" type="ORF">PMAA_062010</name>
</gene>
<dbReference type="VEuPathDB" id="FungiDB:PMAA_062010"/>
<evidence type="ECO:0000313" key="5">
    <source>
        <dbReference type="Proteomes" id="UP000001294"/>
    </source>
</evidence>
<keyword evidence="5" id="KW-1185">Reference proteome</keyword>
<protein>
    <recommendedName>
        <fullName evidence="3">LysM domain-containing protein</fullName>
    </recommendedName>
</protein>
<dbReference type="STRING" id="441960.B6Q998"/>